<accession>A0A837D9Q8</accession>
<dbReference type="GO" id="GO:0045892">
    <property type="term" value="P:negative regulation of DNA-templated transcription"/>
    <property type="evidence" value="ECO:0007669"/>
    <property type="project" value="TreeGrafter"/>
</dbReference>
<dbReference type="OrthoDB" id="5242615at2"/>
<dbReference type="PROSITE" id="PS51078">
    <property type="entry name" value="ICLR_ED"/>
    <property type="match status" value="1"/>
</dbReference>
<dbReference type="EMBL" id="JRZE01000003">
    <property type="protein sequence ID" value="KHF44599.1"/>
    <property type="molecule type" value="Genomic_DNA"/>
</dbReference>
<proteinExistence type="predicted"/>
<dbReference type="SUPFAM" id="SSF46785">
    <property type="entry name" value="Winged helix' DNA-binding domain"/>
    <property type="match status" value="1"/>
</dbReference>
<dbReference type="InterPro" id="IPR005471">
    <property type="entry name" value="Tscrpt_reg_IclR_N"/>
</dbReference>
<sequence>MSSTQPRGLIGSARRALRVLEIVASEGDGVSAKAVARKGGFTLSTTYHLLNTLVYEGYLVRLGHGRGFGLGYKLGPLYHSLCEALDVDEAVREELNALHRQARAAAYYTVLRDTDVVVAAVADSPRYPRAQPLDFGFHEAAHATAFGKVLLSALTPKQRRDYLTNTGMPKLTERTRVRISDLNRELSQVRRSGVARDIEEFRPELACVSAPVRDADDRVTAAVAFSVPVAEFAVRYAELERHVRAGAARLSRVLAGDLPSEPPRFSAV</sequence>
<dbReference type="OMA" id="AYSIEEW"/>
<feature type="domain" description="HTH iclR-type" evidence="4">
    <location>
        <begin position="10"/>
        <end position="72"/>
    </location>
</feature>
<dbReference type="Pfam" id="PF09339">
    <property type="entry name" value="HTH_IclR"/>
    <property type="match status" value="1"/>
</dbReference>
<dbReference type="Gene3D" id="1.10.10.10">
    <property type="entry name" value="Winged helix-like DNA-binding domain superfamily/Winged helix DNA-binding domain"/>
    <property type="match status" value="1"/>
</dbReference>
<dbReference type="AlphaFoldDB" id="A0A837D9Q8"/>
<dbReference type="GO" id="GO:0003700">
    <property type="term" value="F:DNA-binding transcription factor activity"/>
    <property type="evidence" value="ECO:0007669"/>
    <property type="project" value="TreeGrafter"/>
</dbReference>
<dbReference type="InterPro" id="IPR014757">
    <property type="entry name" value="Tscrpt_reg_IclR_C"/>
</dbReference>
<evidence type="ECO:0000313" key="6">
    <source>
        <dbReference type="EMBL" id="KHF44599.1"/>
    </source>
</evidence>
<organism evidence="6 7">
    <name type="scientific">Saccharomonospora viridis</name>
    <dbReference type="NCBI Taxonomy" id="1852"/>
    <lineage>
        <taxon>Bacteria</taxon>
        <taxon>Bacillati</taxon>
        <taxon>Actinomycetota</taxon>
        <taxon>Actinomycetes</taxon>
        <taxon>Pseudonocardiales</taxon>
        <taxon>Pseudonocardiaceae</taxon>
        <taxon>Saccharomonospora</taxon>
    </lineage>
</organism>
<dbReference type="SMART" id="SM00346">
    <property type="entry name" value="HTH_ICLR"/>
    <property type="match status" value="1"/>
</dbReference>
<protein>
    <submittedName>
        <fullName evidence="6">Transcriptional regulator</fullName>
    </submittedName>
</protein>
<name>A0A837D9Q8_9PSEU</name>
<keyword evidence="3" id="KW-0804">Transcription</keyword>
<dbReference type="InterPro" id="IPR036390">
    <property type="entry name" value="WH_DNA-bd_sf"/>
</dbReference>
<evidence type="ECO:0000313" key="7">
    <source>
        <dbReference type="Proteomes" id="UP000030848"/>
    </source>
</evidence>
<dbReference type="Proteomes" id="UP000030848">
    <property type="component" value="Unassembled WGS sequence"/>
</dbReference>
<dbReference type="PANTHER" id="PTHR30136:SF24">
    <property type="entry name" value="HTH-TYPE TRANSCRIPTIONAL REPRESSOR ALLR"/>
    <property type="match status" value="1"/>
</dbReference>
<evidence type="ECO:0000256" key="1">
    <source>
        <dbReference type="ARBA" id="ARBA00023015"/>
    </source>
</evidence>
<keyword evidence="1" id="KW-0805">Transcription regulation</keyword>
<gene>
    <name evidence="6" type="ORF">MINT15_14810</name>
</gene>
<dbReference type="SUPFAM" id="SSF55781">
    <property type="entry name" value="GAF domain-like"/>
    <property type="match status" value="1"/>
</dbReference>
<evidence type="ECO:0000259" key="5">
    <source>
        <dbReference type="PROSITE" id="PS51078"/>
    </source>
</evidence>
<dbReference type="Gene3D" id="3.30.450.40">
    <property type="match status" value="1"/>
</dbReference>
<feature type="domain" description="IclR-ED" evidence="5">
    <location>
        <begin position="73"/>
        <end position="256"/>
    </location>
</feature>
<reference evidence="6 7" key="1">
    <citation type="submission" date="2014-10" db="EMBL/GenBank/DDBJ databases">
        <title>Genome sequence of Micropolyspora internatus JCM3315.</title>
        <authorList>
            <person name="Shin S.-K."/>
            <person name="Yi H."/>
        </authorList>
    </citation>
    <scope>NUCLEOTIDE SEQUENCE [LARGE SCALE GENOMIC DNA]</scope>
    <source>
        <strain evidence="6 7">JCM 3315</strain>
    </source>
</reference>
<dbReference type="PANTHER" id="PTHR30136">
    <property type="entry name" value="HELIX-TURN-HELIX TRANSCRIPTIONAL REGULATOR, ICLR FAMILY"/>
    <property type="match status" value="1"/>
</dbReference>
<dbReference type="PROSITE" id="PS51077">
    <property type="entry name" value="HTH_ICLR"/>
    <property type="match status" value="1"/>
</dbReference>
<dbReference type="InterPro" id="IPR029016">
    <property type="entry name" value="GAF-like_dom_sf"/>
</dbReference>
<evidence type="ECO:0000256" key="2">
    <source>
        <dbReference type="ARBA" id="ARBA00023125"/>
    </source>
</evidence>
<dbReference type="RefSeq" id="WP_015788114.1">
    <property type="nucleotide sequence ID" value="NZ_CALJZO010000112.1"/>
</dbReference>
<dbReference type="Pfam" id="PF01614">
    <property type="entry name" value="IclR_C"/>
    <property type="match status" value="1"/>
</dbReference>
<evidence type="ECO:0000256" key="3">
    <source>
        <dbReference type="ARBA" id="ARBA00023163"/>
    </source>
</evidence>
<dbReference type="GO" id="GO:0003677">
    <property type="term" value="F:DNA binding"/>
    <property type="evidence" value="ECO:0007669"/>
    <property type="project" value="UniProtKB-KW"/>
</dbReference>
<dbReference type="InterPro" id="IPR036388">
    <property type="entry name" value="WH-like_DNA-bd_sf"/>
</dbReference>
<dbReference type="InterPro" id="IPR050707">
    <property type="entry name" value="HTH_MetabolicPath_Reg"/>
</dbReference>
<evidence type="ECO:0000259" key="4">
    <source>
        <dbReference type="PROSITE" id="PS51077"/>
    </source>
</evidence>
<keyword evidence="2" id="KW-0238">DNA-binding</keyword>
<comment type="caution">
    <text evidence="6">The sequence shown here is derived from an EMBL/GenBank/DDBJ whole genome shotgun (WGS) entry which is preliminary data.</text>
</comment>